<dbReference type="InterPro" id="IPR013154">
    <property type="entry name" value="ADH-like_N"/>
</dbReference>
<dbReference type="Gene3D" id="3.40.50.720">
    <property type="entry name" value="NAD(P)-binding Rossmann-like Domain"/>
    <property type="match status" value="1"/>
</dbReference>
<dbReference type="EMBL" id="UHFN01000007">
    <property type="protein sequence ID" value="SUN60337.1"/>
    <property type="molecule type" value="Genomic_DNA"/>
</dbReference>
<dbReference type="InterPro" id="IPR013149">
    <property type="entry name" value="ADH-like_C"/>
</dbReference>
<dbReference type="InterPro" id="IPR036291">
    <property type="entry name" value="NAD(P)-bd_dom_sf"/>
</dbReference>
<reference evidence="7 8" key="1">
    <citation type="submission" date="2018-06" db="EMBL/GenBank/DDBJ databases">
        <authorList>
            <consortium name="Pathogen Informatics"/>
            <person name="Doyle S."/>
        </authorList>
    </citation>
    <scope>NUCLEOTIDE SEQUENCE [LARGE SCALE GENOMIC DNA]</scope>
    <source>
        <strain evidence="7 8">NCTC12224</strain>
    </source>
</reference>
<dbReference type="Pfam" id="PF00107">
    <property type="entry name" value="ADH_zinc_N"/>
    <property type="match status" value="1"/>
</dbReference>
<dbReference type="PROSITE" id="PS00059">
    <property type="entry name" value="ADH_ZINC"/>
    <property type="match status" value="1"/>
</dbReference>
<dbReference type="GeneID" id="78356263"/>
<keyword evidence="4 7" id="KW-0560">Oxidoreductase</keyword>
<evidence type="ECO:0000256" key="5">
    <source>
        <dbReference type="RuleBase" id="RU361277"/>
    </source>
</evidence>
<evidence type="ECO:0000259" key="6">
    <source>
        <dbReference type="SMART" id="SM00829"/>
    </source>
</evidence>
<accession>A0A380K7V0</accession>
<dbReference type="Gene3D" id="3.90.180.10">
    <property type="entry name" value="Medium-chain alcohol dehydrogenases, catalytic domain"/>
    <property type="match status" value="1"/>
</dbReference>
<evidence type="ECO:0000313" key="7">
    <source>
        <dbReference type="EMBL" id="SUN60337.1"/>
    </source>
</evidence>
<evidence type="ECO:0000256" key="3">
    <source>
        <dbReference type="ARBA" id="ARBA00022833"/>
    </source>
</evidence>
<dbReference type="GO" id="GO:0008270">
    <property type="term" value="F:zinc ion binding"/>
    <property type="evidence" value="ECO:0007669"/>
    <property type="project" value="InterPro"/>
</dbReference>
<evidence type="ECO:0000256" key="1">
    <source>
        <dbReference type="ARBA" id="ARBA00001947"/>
    </source>
</evidence>
<evidence type="ECO:0000313" key="8">
    <source>
        <dbReference type="Proteomes" id="UP000254924"/>
    </source>
</evidence>
<name>A0A380K7V0_9STRE</name>
<dbReference type="InterPro" id="IPR002328">
    <property type="entry name" value="ADH_Zn_CS"/>
</dbReference>
<dbReference type="RefSeq" id="WP_115268519.1">
    <property type="nucleotide sequence ID" value="NZ_JBNPNB010000159.1"/>
</dbReference>
<dbReference type="OrthoDB" id="9769198at2"/>
<dbReference type="EC" id="1.1.1.2" evidence="7"/>
<dbReference type="GO" id="GO:0004022">
    <property type="term" value="F:alcohol dehydrogenase (NAD+) activity"/>
    <property type="evidence" value="ECO:0007669"/>
    <property type="project" value="UniProtKB-EC"/>
</dbReference>
<dbReference type="InterPro" id="IPR020843">
    <property type="entry name" value="ER"/>
</dbReference>
<dbReference type="GO" id="GO:0008106">
    <property type="term" value="F:alcohol dehydrogenase (NADP+) activity"/>
    <property type="evidence" value="ECO:0007669"/>
    <property type="project" value="UniProtKB-EC"/>
</dbReference>
<keyword evidence="3 5" id="KW-0862">Zinc</keyword>
<proteinExistence type="inferred from homology"/>
<protein>
    <submittedName>
        <fullName evidence="7">Alcohol dehydrogenase</fullName>
        <ecNumber evidence="7">1.1.1.1</ecNumber>
        <ecNumber evidence="7">1.1.1.2</ecNumber>
    </submittedName>
</protein>
<dbReference type="Proteomes" id="UP000254924">
    <property type="component" value="Unassembled WGS sequence"/>
</dbReference>
<dbReference type="SMART" id="SM00829">
    <property type="entry name" value="PKS_ER"/>
    <property type="match status" value="1"/>
</dbReference>
<comment type="cofactor">
    <cofactor evidence="1 5">
        <name>Zn(2+)</name>
        <dbReference type="ChEBI" id="CHEBI:29105"/>
    </cofactor>
</comment>
<dbReference type="PANTHER" id="PTHR42813:SF2">
    <property type="entry name" value="DEHYDROGENASE, ZINC-CONTAINING, PUTATIVE (AFU_ORTHOLOGUE AFUA_2G02810)-RELATED"/>
    <property type="match status" value="1"/>
</dbReference>
<dbReference type="PANTHER" id="PTHR42813">
    <property type="entry name" value="ZINC-TYPE ALCOHOL DEHYDROGENASE-LIKE"/>
    <property type="match status" value="1"/>
</dbReference>
<comment type="similarity">
    <text evidence="5">Belongs to the zinc-containing alcohol dehydrogenase family.</text>
</comment>
<keyword evidence="2 5" id="KW-0479">Metal-binding</keyword>
<dbReference type="SUPFAM" id="SSF51735">
    <property type="entry name" value="NAD(P)-binding Rossmann-fold domains"/>
    <property type="match status" value="1"/>
</dbReference>
<feature type="domain" description="Enoyl reductase (ER)" evidence="6">
    <location>
        <begin position="10"/>
        <end position="342"/>
    </location>
</feature>
<dbReference type="SUPFAM" id="SSF50129">
    <property type="entry name" value="GroES-like"/>
    <property type="match status" value="1"/>
</dbReference>
<evidence type="ECO:0000256" key="4">
    <source>
        <dbReference type="ARBA" id="ARBA00023002"/>
    </source>
</evidence>
<dbReference type="Pfam" id="PF08240">
    <property type="entry name" value="ADH_N"/>
    <property type="match status" value="1"/>
</dbReference>
<sequence>MKATVFIEPGRVEVKEVDKPQLQSETDVIIRVLRTCVCGSDLWWYRGISKRDSDTLAGHEAIGIVNEVGREVTSVAVGDFVVVPFTHGCGYCVACCSGFDGNCQNNPGAHDIGYQAEYVRYYNANGGLVKIPGQPSDYSEDMLNSLLTLSDVMATGYHAAITAEVKKGDTVLVLGDGAVGLCGILSAKLLGAKRIIATSRHHNRKSLALAFGATDIIEERGNEAVKHLLDLTDGSGVDAVLECVGTEQSVATAIQATRPGAIIGRVGVPQKSETNTTQLFVKNIGLRGGIAAVTTHVKSRLLDAVLKGDIQPGKVFTHAYSLDEIAKAYEAMDTRKAIKSLVIVD</sequence>
<dbReference type="EC" id="1.1.1.1" evidence="7"/>
<keyword evidence="8" id="KW-1185">Reference proteome</keyword>
<gene>
    <name evidence="7" type="primary">adh_1</name>
    <name evidence="7" type="ORF">NCTC12224_00822</name>
</gene>
<dbReference type="InterPro" id="IPR011032">
    <property type="entry name" value="GroES-like_sf"/>
</dbReference>
<organism evidence="7 8">
    <name type="scientific">Streptococcus hyointestinalis</name>
    <dbReference type="NCBI Taxonomy" id="1337"/>
    <lineage>
        <taxon>Bacteria</taxon>
        <taxon>Bacillati</taxon>
        <taxon>Bacillota</taxon>
        <taxon>Bacilli</taxon>
        <taxon>Lactobacillales</taxon>
        <taxon>Streptococcaceae</taxon>
        <taxon>Streptococcus</taxon>
    </lineage>
</organism>
<evidence type="ECO:0000256" key="2">
    <source>
        <dbReference type="ARBA" id="ARBA00022723"/>
    </source>
</evidence>
<dbReference type="AlphaFoldDB" id="A0A380K7V0"/>